<feature type="non-terminal residue" evidence="1">
    <location>
        <position position="1"/>
    </location>
</feature>
<gene>
    <name evidence="1" type="ORF">F5876DRAFT_14800</name>
</gene>
<dbReference type="Proteomes" id="UP001163835">
    <property type="component" value="Unassembled WGS sequence"/>
</dbReference>
<organism evidence="1 2">
    <name type="scientific">Lentinula aff. lateritia</name>
    <dbReference type="NCBI Taxonomy" id="2804960"/>
    <lineage>
        <taxon>Eukaryota</taxon>
        <taxon>Fungi</taxon>
        <taxon>Dikarya</taxon>
        <taxon>Basidiomycota</taxon>
        <taxon>Agaricomycotina</taxon>
        <taxon>Agaricomycetes</taxon>
        <taxon>Agaricomycetidae</taxon>
        <taxon>Agaricales</taxon>
        <taxon>Marasmiineae</taxon>
        <taxon>Omphalotaceae</taxon>
        <taxon>Lentinula</taxon>
    </lineage>
</organism>
<dbReference type="EMBL" id="MU797199">
    <property type="protein sequence ID" value="KAJ3803608.1"/>
    <property type="molecule type" value="Genomic_DNA"/>
</dbReference>
<evidence type="ECO:0000313" key="2">
    <source>
        <dbReference type="Proteomes" id="UP001163835"/>
    </source>
</evidence>
<reference evidence="1" key="1">
    <citation type="submission" date="2022-09" db="EMBL/GenBank/DDBJ databases">
        <title>A Global Phylogenomic Analysis of the Shiitake Genus Lentinula.</title>
        <authorList>
            <consortium name="DOE Joint Genome Institute"/>
            <person name="Sierra-Patev S."/>
            <person name="Min B."/>
            <person name="Naranjo-Ortiz M."/>
            <person name="Looney B."/>
            <person name="Konkel Z."/>
            <person name="Slot J.C."/>
            <person name="Sakamoto Y."/>
            <person name="Steenwyk J.L."/>
            <person name="Rokas A."/>
            <person name="Carro J."/>
            <person name="Camarero S."/>
            <person name="Ferreira P."/>
            <person name="Molpeceres G."/>
            <person name="Ruiz-Duenas F.J."/>
            <person name="Serrano A."/>
            <person name="Henrissat B."/>
            <person name="Drula E."/>
            <person name="Hughes K.W."/>
            <person name="Mata J.L."/>
            <person name="Ishikawa N.K."/>
            <person name="Vargas-Isla R."/>
            <person name="Ushijima S."/>
            <person name="Smith C.A."/>
            <person name="Ahrendt S."/>
            <person name="Andreopoulos W."/>
            <person name="He G."/>
            <person name="Labutti K."/>
            <person name="Lipzen A."/>
            <person name="Ng V."/>
            <person name="Riley R."/>
            <person name="Sandor L."/>
            <person name="Barry K."/>
            <person name="Martinez A.T."/>
            <person name="Xiao Y."/>
            <person name="Gibbons J.G."/>
            <person name="Terashima K."/>
            <person name="Grigoriev I.V."/>
            <person name="Hibbett D.S."/>
        </authorList>
    </citation>
    <scope>NUCLEOTIDE SEQUENCE</scope>
    <source>
        <strain evidence="1">TMI1499</strain>
    </source>
</reference>
<accession>A0ACC1TG09</accession>
<keyword evidence="2" id="KW-1185">Reference proteome</keyword>
<sequence>LYCLNLPLEIRFRPENIFVVGMMPGPHGPTVGTIHHILHHYCNSIMEFDLPGKSMPTSSHPGGTRVSARVYPNIADLLGSKKFTGFGSPSATYFCTWCTLSKEQVESLDYDSWQLRDGNTVKAQAQAWKNAVTLSEKENLFKQNSIRWIPQHDIPYFDPVQHVVLGMMHNTLEGHLEFHLRELWGLGRTEKKEKQLTQEETERDRDEEFSVADTEGSLSELEDLEEESREWQQSITGSTNDLNDFTMDDVDDDNSTPTATPEDDSDDPDFKDLDVDTLFKLTPQQIAHIRHCISEILLPTWVERPPRNLGEKSHGKLKAHQLLILFTVIFPLIIPELWAFGNETERKLLENFCDLVAATNIIASYSVTPTEADEYGKYFKSYRNSMRELFPQYHSLPNHHYAMHNPEQLKFWGPLACLSEFPGERLNGEFAKISTNNHFNEMELTMVRQFGRKANLNVILNETNYEDD</sequence>
<feature type="non-terminal residue" evidence="1">
    <location>
        <position position="468"/>
    </location>
</feature>
<name>A0ACC1TG09_9AGAR</name>
<proteinExistence type="predicted"/>
<comment type="caution">
    <text evidence="1">The sequence shown here is derived from an EMBL/GenBank/DDBJ whole genome shotgun (WGS) entry which is preliminary data.</text>
</comment>
<protein>
    <submittedName>
        <fullName evidence="1">Uncharacterized protein</fullName>
    </submittedName>
</protein>
<evidence type="ECO:0000313" key="1">
    <source>
        <dbReference type="EMBL" id="KAJ3803608.1"/>
    </source>
</evidence>